<dbReference type="Pfam" id="PF09949">
    <property type="entry name" value="APP1_cat"/>
    <property type="match status" value="1"/>
</dbReference>
<dbReference type="GO" id="GO:0030479">
    <property type="term" value="C:actin cortical patch"/>
    <property type="evidence" value="ECO:0007669"/>
    <property type="project" value="TreeGrafter"/>
</dbReference>
<dbReference type="OrthoDB" id="2117591at2759"/>
<dbReference type="AlphaFoldDB" id="A0A4S4N0R8"/>
<organism evidence="3 4">
    <name type="scientific">Antrodiella citrinella</name>
    <dbReference type="NCBI Taxonomy" id="2447956"/>
    <lineage>
        <taxon>Eukaryota</taxon>
        <taxon>Fungi</taxon>
        <taxon>Dikarya</taxon>
        <taxon>Basidiomycota</taxon>
        <taxon>Agaricomycotina</taxon>
        <taxon>Agaricomycetes</taxon>
        <taxon>Polyporales</taxon>
        <taxon>Steccherinaceae</taxon>
        <taxon>Antrodiella</taxon>
    </lineage>
</organism>
<feature type="compositionally biased region" description="Low complexity" evidence="1">
    <location>
        <begin position="207"/>
        <end position="222"/>
    </location>
</feature>
<name>A0A4S4N0R8_9APHY</name>
<dbReference type="EMBL" id="SGPM01000021">
    <property type="protein sequence ID" value="THH32474.1"/>
    <property type="molecule type" value="Genomic_DNA"/>
</dbReference>
<sequence>MPEDMSWRSIASVASRTIKSYVAQRDPRKVVVVSTSEAPNNNNGPQANTYGKQSWGQWAGQKIREIRQPNDEAAANAIEKLSLFPGWAARRYREPNTQNLDNAEFSIELSVSGFASRFSGPGFGTRSGRAFLRIAKSYASLPKVVNGIPTIVEGAEADRLARSAEELLAEKHLPPRPDEINEDNEMQVLEDSLRQLESETETEPAESSDSSQHSSNSSSRSHSPPEPSSMATSLQKWHANLEQRLYPFWATALSNRTLRIAIYASDPTLYDSVMSPLFNGLDDDDDALHKRPIATREITTSADGSFSARFNLDWETICQHPGALHIAFGDPNMEHELFVTTQLMPPPSRPSTPTSIGPASAQYFARPPRLVQPSVTATLSVPLTHTTIRVISDIDDTVKFSGILQGARAAFRNVFVKDLGDGIIPGMADWYIAMWKRGVRFHYVSNGPFELLPVVSEFIQLSRLPPGSVKLKSYAGRSLFNGLLSAPAERKRAGIVDVLESFPDSQFFLVGDSGEQDLELYTQLARDRPSQILAIFIRDANNSDVVKPLDDPTGEQVLRCSEDEMPIITRFGGIYTVK</sequence>
<gene>
    <name evidence="3" type="ORF">EUX98_g1742</name>
</gene>
<evidence type="ECO:0000259" key="2">
    <source>
        <dbReference type="Pfam" id="PF09949"/>
    </source>
</evidence>
<dbReference type="PANTHER" id="PTHR28208:SF3">
    <property type="entry name" value="PHOSPHATIDATE PHOSPHATASE APP1"/>
    <property type="match status" value="1"/>
</dbReference>
<feature type="region of interest" description="Disordered" evidence="1">
    <location>
        <begin position="193"/>
        <end position="233"/>
    </location>
</feature>
<evidence type="ECO:0000313" key="4">
    <source>
        <dbReference type="Proteomes" id="UP000308730"/>
    </source>
</evidence>
<dbReference type="PANTHER" id="PTHR28208">
    <property type="entry name" value="PHOSPHATIDATE PHOSPHATASE APP1"/>
    <property type="match status" value="1"/>
</dbReference>
<protein>
    <recommendedName>
        <fullName evidence="2">Phosphatidate phosphatase APP1 catalytic domain-containing protein</fullName>
    </recommendedName>
</protein>
<comment type="caution">
    <text evidence="3">The sequence shown here is derived from an EMBL/GenBank/DDBJ whole genome shotgun (WGS) entry which is preliminary data.</text>
</comment>
<dbReference type="InterPro" id="IPR019236">
    <property type="entry name" value="APP1_cat"/>
</dbReference>
<dbReference type="GO" id="GO:0008195">
    <property type="term" value="F:phosphatidate phosphatase activity"/>
    <property type="evidence" value="ECO:0007669"/>
    <property type="project" value="InterPro"/>
</dbReference>
<evidence type="ECO:0000313" key="3">
    <source>
        <dbReference type="EMBL" id="THH32474.1"/>
    </source>
</evidence>
<accession>A0A4S4N0R8</accession>
<reference evidence="3 4" key="1">
    <citation type="submission" date="2019-02" db="EMBL/GenBank/DDBJ databases">
        <title>Genome sequencing of the rare red list fungi Antrodiella citrinella (Flaviporus citrinellus).</title>
        <authorList>
            <person name="Buettner E."/>
            <person name="Kellner H."/>
        </authorList>
    </citation>
    <scope>NUCLEOTIDE SEQUENCE [LARGE SCALE GENOMIC DNA]</scope>
    <source>
        <strain evidence="3 4">DSM 108506</strain>
    </source>
</reference>
<dbReference type="InterPro" id="IPR052935">
    <property type="entry name" value="Mg2+_PAP"/>
</dbReference>
<keyword evidence="4" id="KW-1185">Reference proteome</keyword>
<dbReference type="Proteomes" id="UP000308730">
    <property type="component" value="Unassembled WGS sequence"/>
</dbReference>
<proteinExistence type="predicted"/>
<feature type="domain" description="Phosphatidate phosphatase APP1 catalytic" evidence="2">
    <location>
        <begin position="388"/>
        <end position="539"/>
    </location>
</feature>
<evidence type="ECO:0000256" key="1">
    <source>
        <dbReference type="SAM" id="MobiDB-lite"/>
    </source>
</evidence>